<dbReference type="EMBL" id="CM000784">
    <property type="protein sequence ID" value="AQK92413.1"/>
    <property type="molecule type" value="Genomic_DNA"/>
</dbReference>
<keyword evidence="2" id="KW-0418">Kinase</keyword>
<name>A0A1D6FL38_MAIZE</name>
<keyword evidence="2" id="KW-0808">Transferase</keyword>
<feature type="region of interest" description="Disordered" evidence="1">
    <location>
        <begin position="77"/>
        <end position="143"/>
    </location>
</feature>
<evidence type="ECO:0000256" key="1">
    <source>
        <dbReference type="SAM" id="MobiDB-lite"/>
    </source>
</evidence>
<dbReference type="EMBL" id="CM000784">
    <property type="protein sequence ID" value="AQK92404.1"/>
    <property type="molecule type" value="Genomic_DNA"/>
</dbReference>
<proteinExistence type="predicted"/>
<feature type="region of interest" description="Disordered" evidence="1">
    <location>
        <begin position="1"/>
        <end position="24"/>
    </location>
</feature>
<gene>
    <name evidence="2" type="ORF">ZEAMMB73_Zm00001d009676</name>
</gene>
<feature type="compositionally biased region" description="Polar residues" evidence="1">
    <location>
        <begin position="134"/>
        <end position="143"/>
    </location>
</feature>
<keyword evidence="2" id="KW-0723">Serine/threonine-protein kinase</keyword>
<feature type="compositionally biased region" description="Low complexity" evidence="1">
    <location>
        <begin position="7"/>
        <end position="20"/>
    </location>
</feature>
<evidence type="ECO:0000313" key="2">
    <source>
        <dbReference type="EMBL" id="AQK92412.1"/>
    </source>
</evidence>
<feature type="compositionally biased region" description="Polar residues" evidence="1">
    <location>
        <begin position="116"/>
        <end position="127"/>
    </location>
</feature>
<dbReference type="AlphaFoldDB" id="A0A1D6FL38"/>
<dbReference type="EMBL" id="CM000784">
    <property type="protein sequence ID" value="AQK92405.1"/>
    <property type="molecule type" value="Genomic_DNA"/>
</dbReference>
<organism evidence="2">
    <name type="scientific">Zea mays</name>
    <name type="common">Maize</name>
    <dbReference type="NCBI Taxonomy" id="4577"/>
    <lineage>
        <taxon>Eukaryota</taxon>
        <taxon>Viridiplantae</taxon>
        <taxon>Streptophyta</taxon>
        <taxon>Embryophyta</taxon>
        <taxon>Tracheophyta</taxon>
        <taxon>Spermatophyta</taxon>
        <taxon>Magnoliopsida</taxon>
        <taxon>Liliopsida</taxon>
        <taxon>Poales</taxon>
        <taxon>Poaceae</taxon>
        <taxon>PACMAD clade</taxon>
        <taxon>Panicoideae</taxon>
        <taxon>Andropogonodae</taxon>
        <taxon>Andropogoneae</taxon>
        <taxon>Tripsacinae</taxon>
        <taxon>Zea</taxon>
    </lineage>
</organism>
<dbReference type="GO" id="GO:0004674">
    <property type="term" value="F:protein serine/threonine kinase activity"/>
    <property type="evidence" value="ECO:0007669"/>
    <property type="project" value="UniProtKB-KW"/>
</dbReference>
<dbReference type="EMBL" id="CM000784">
    <property type="protein sequence ID" value="AQK92412.1"/>
    <property type="molecule type" value="Genomic_DNA"/>
</dbReference>
<dbReference type="EMBL" id="CM000784">
    <property type="protein sequence ID" value="AQK92403.1"/>
    <property type="molecule type" value="Genomic_DNA"/>
</dbReference>
<reference evidence="2" key="1">
    <citation type="submission" date="2015-12" db="EMBL/GenBank/DDBJ databases">
        <title>Update maize B73 reference genome by single molecule sequencing technologies.</title>
        <authorList>
            <consortium name="Maize Genome Sequencing Project"/>
            <person name="Ware D."/>
        </authorList>
    </citation>
    <scope>NUCLEOTIDE SEQUENCE</scope>
    <source>
        <tissue evidence="2">Seedling</tissue>
    </source>
</reference>
<dbReference type="EMBL" id="CM000784">
    <property type="protein sequence ID" value="AQK92410.1"/>
    <property type="molecule type" value="Genomic_DNA"/>
</dbReference>
<dbReference type="EMBL" id="CM000784">
    <property type="protein sequence ID" value="AQK92408.1"/>
    <property type="molecule type" value="Genomic_DNA"/>
</dbReference>
<dbReference type="EMBL" id="CM000784">
    <property type="protein sequence ID" value="AQK92409.1"/>
    <property type="molecule type" value="Genomic_DNA"/>
</dbReference>
<dbReference type="EMBL" id="CM000784">
    <property type="protein sequence ID" value="AQK92411.1"/>
    <property type="molecule type" value="Genomic_DNA"/>
</dbReference>
<accession>A0A1D6FL38</accession>
<protein>
    <submittedName>
        <fullName evidence="2">Serine/threonine protein kinase 3</fullName>
    </submittedName>
</protein>
<dbReference type="ExpressionAtlas" id="A0A1D6FL38">
    <property type="expression patterns" value="baseline and differential"/>
</dbReference>
<sequence length="143" mass="15629">MRLPSPTRCSLLRTSQSRRSTPPPCCDPLPCVPMMLEGKSYLVPRSLLSSCEIETQWAYFAHEVHGGKRLAPEDCEVEDLDKADVGGKRSKPPSPQPHTPDISEGRGSSRHASGCGEQQGTGSNPMNSIDRDLTLNSLLRTIE</sequence>